<organism evidence="1 2">
    <name type="scientific">Carnegiea gigantea</name>
    <dbReference type="NCBI Taxonomy" id="171969"/>
    <lineage>
        <taxon>Eukaryota</taxon>
        <taxon>Viridiplantae</taxon>
        <taxon>Streptophyta</taxon>
        <taxon>Embryophyta</taxon>
        <taxon>Tracheophyta</taxon>
        <taxon>Spermatophyta</taxon>
        <taxon>Magnoliopsida</taxon>
        <taxon>eudicotyledons</taxon>
        <taxon>Gunneridae</taxon>
        <taxon>Pentapetalae</taxon>
        <taxon>Caryophyllales</taxon>
        <taxon>Cactineae</taxon>
        <taxon>Cactaceae</taxon>
        <taxon>Cactoideae</taxon>
        <taxon>Echinocereeae</taxon>
        <taxon>Carnegiea</taxon>
    </lineage>
</organism>
<evidence type="ECO:0000313" key="1">
    <source>
        <dbReference type="EMBL" id="KAJ8424074.1"/>
    </source>
</evidence>
<dbReference type="OrthoDB" id="3268246at2759"/>
<dbReference type="PANTHER" id="PTHR37610">
    <property type="entry name" value="CCHC-TYPE DOMAIN-CONTAINING PROTEIN"/>
    <property type="match status" value="1"/>
</dbReference>
<proteinExistence type="predicted"/>
<dbReference type="AlphaFoldDB" id="A0A9Q1GRQ3"/>
<reference evidence="1" key="1">
    <citation type="submission" date="2022-04" db="EMBL/GenBank/DDBJ databases">
        <title>Carnegiea gigantea Genome sequencing and assembly v2.</title>
        <authorList>
            <person name="Copetti D."/>
            <person name="Sanderson M.J."/>
            <person name="Burquez A."/>
            <person name="Wojciechowski M.F."/>
        </authorList>
    </citation>
    <scope>NUCLEOTIDE SEQUENCE</scope>
    <source>
        <strain evidence="1">SGP5-SGP5p</strain>
        <tissue evidence="1">Aerial part</tissue>
    </source>
</reference>
<dbReference type="Proteomes" id="UP001153076">
    <property type="component" value="Unassembled WGS sequence"/>
</dbReference>
<accession>A0A9Q1GRQ3</accession>
<name>A0A9Q1GRQ3_9CARY</name>
<comment type="caution">
    <text evidence="1">The sequence shown here is derived from an EMBL/GenBank/DDBJ whole genome shotgun (WGS) entry which is preliminary data.</text>
</comment>
<evidence type="ECO:0008006" key="3">
    <source>
        <dbReference type="Google" id="ProtNLM"/>
    </source>
</evidence>
<dbReference type="PANTHER" id="PTHR37610:SF40">
    <property type="entry name" value="OS01G0909600 PROTEIN"/>
    <property type="match status" value="1"/>
</dbReference>
<protein>
    <recommendedName>
        <fullName evidence="3">Retrotransposon gag domain-containing protein</fullName>
    </recommendedName>
</protein>
<dbReference type="Pfam" id="PF14223">
    <property type="entry name" value="Retrotran_gag_2"/>
    <property type="match status" value="1"/>
</dbReference>
<sequence>MEKDREPATQIVPMVPQLIFTQQLKIPVNLSRSNWEQWSTFVETGLDSLRKGKYLTEESQATEDWKAEGSSIRMILWNAMEPDILSTVHTFKTTKKMWDHLQSTYSKKTSMTHIYAVSQAYAKCEQGDATLIEYFTKFKKLSDEMRDLFPFGADSTSVWEQLNTLTFIGGMSSRYSSARPILLGQTIIPSLSATYHLLWEMFPSDRIDSSPITETSALVANSYKDPSSMLGFAALAVMAKSWQDAAPKEDDEQNHSSGKWVSDQATIARAFSGLLQQAFAPKKAVAFLESVLSMISYGASIPRALTENKLNYDNSEEDDSSSLPLCIDDALMLLWFIMRSITGIDVLVELKVVDLLAVWAGVIADWHGREEVEDLPIFDCIKEIVNIRIPFLLLNSAQDRSEGSISKDDSGGDAGLLLEFWLLRVRKAVAASSS</sequence>
<dbReference type="EMBL" id="JAKOGI010001782">
    <property type="protein sequence ID" value="KAJ8424074.1"/>
    <property type="molecule type" value="Genomic_DNA"/>
</dbReference>
<evidence type="ECO:0000313" key="2">
    <source>
        <dbReference type="Proteomes" id="UP001153076"/>
    </source>
</evidence>
<keyword evidence="2" id="KW-1185">Reference proteome</keyword>
<gene>
    <name evidence="1" type="ORF">Cgig2_020699</name>
</gene>